<evidence type="ECO:0008006" key="4">
    <source>
        <dbReference type="Google" id="ProtNLM"/>
    </source>
</evidence>
<dbReference type="SUPFAM" id="SSF52540">
    <property type="entry name" value="P-loop containing nucleoside triphosphate hydrolases"/>
    <property type="match status" value="1"/>
</dbReference>
<protein>
    <recommendedName>
        <fullName evidence="4">Uridine kinase</fullName>
    </recommendedName>
</protein>
<accession>A0ABV3P9M7</accession>
<dbReference type="Gene3D" id="3.40.50.300">
    <property type="entry name" value="P-loop containing nucleotide triphosphate hydrolases"/>
    <property type="match status" value="1"/>
</dbReference>
<name>A0ABV3P9M7_9ACTN</name>
<sequence length="235" mass="24779">MRLHDGEPPAGPWRRATAGEVLDVLLAGLDPAGRTVVAVDGRSAAGKTTLTAALHTEATRRGVPCAVVHTDDIAWFHAFFDWADLLADGVLRPFRADGAVHFVPPAWRPRGREGAVEVAAGTRLLLVEGVGAGRRAVSALLDAVVWVQSDVDVARVRGLARDVASGVNGDAAQTEAFWDEWDREEVPFQAAERPWDRATLVVAGSRGAQAPGTFEVSPGPAASTAPERPGRTASS</sequence>
<feature type="region of interest" description="Disordered" evidence="1">
    <location>
        <begin position="209"/>
        <end position="235"/>
    </location>
</feature>
<evidence type="ECO:0000313" key="3">
    <source>
        <dbReference type="Proteomes" id="UP001555826"/>
    </source>
</evidence>
<dbReference type="RefSeq" id="WP_367639477.1">
    <property type="nucleotide sequence ID" value="NZ_JBFNQN010000011.1"/>
</dbReference>
<keyword evidence="3" id="KW-1185">Reference proteome</keyword>
<dbReference type="EMBL" id="JBFNQN010000011">
    <property type="protein sequence ID" value="MEW9266351.1"/>
    <property type="molecule type" value="Genomic_DNA"/>
</dbReference>
<reference evidence="2 3" key="1">
    <citation type="submission" date="2024-07" db="EMBL/GenBank/DDBJ databases">
        <authorList>
            <person name="Thanompreechachai J."/>
            <person name="Duangmal K."/>
        </authorList>
    </citation>
    <scope>NUCLEOTIDE SEQUENCE [LARGE SCALE GENOMIC DNA]</scope>
    <source>
        <strain evidence="2 3">KCTC 19886</strain>
    </source>
</reference>
<dbReference type="InterPro" id="IPR027417">
    <property type="entry name" value="P-loop_NTPase"/>
</dbReference>
<organism evidence="2 3">
    <name type="scientific">Kineococcus endophyticus</name>
    <dbReference type="NCBI Taxonomy" id="1181883"/>
    <lineage>
        <taxon>Bacteria</taxon>
        <taxon>Bacillati</taxon>
        <taxon>Actinomycetota</taxon>
        <taxon>Actinomycetes</taxon>
        <taxon>Kineosporiales</taxon>
        <taxon>Kineosporiaceae</taxon>
        <taxon>Kineococcus</taxon>
    </lineage>
</organism>
<dbReference type="Proteomes" id="UP001555826">
    <property type="component" value="Unassembled WGS sequence"/>
</dbReference>
<evidence type="ECO:0000256" key="1">
    <source>
        <dbReference type="SAM" id="MobiDB-lite"/>
    </source>
</evidence>
<gene>
    <name evidence="2" type="ORF">AB1207_16485</name>
</gene>
<comment type="caution">
    <text evidence="2">The sequence shown here is derived from an EMBL/GenBank/DDBJ whole genome shotgun (WGS) entry which is preliminary data.</text>
</comment>
<proteinExistence type="predicted"/>
<evidence type="ECO:0000313" key="2">
    <source>
        <dbReference type="EMBL" id="MEW9266351.1"/>
    </source>
</evidence>